<evidence type="ECO:0000256" key="8">
    <source>
        <dbReference type="ARBA" id="ARBA00023037"/>
    </source>
</evidence>
<evidence type="ECO:0000256" key="6">
    <source>
        <dbReference type="ARBA" id="ARBA00022889"/>
    </source>
</evidence>
<evidence type="ECO:0000313" key="16">
    <source>
        <dbReference type="Proteomes" id="UP001148838"/>
    </source>
</evidence>
<feature type="repeat" description="FG-GAP" evidence="12">
    <location>
        <begin position="166"/>
        <end position="219"/>
    </location>
</feature>
<keyword evidence="5" id="KW-0677">Repeat</keyword>
<feature type="domain" description="Integrin alpha second immunoglobulin-like" evidence="14">
    <location>
        <begin position="590"/>
        <end position="720"/>
    </location>
</feature>
<dbReference type="Pfam" id="PF01839">
    <property type="entry name" value="FG-GAP"/>
    <property type="match status" value="2"/>
</dbReference>
<dbReference type="Gene3D" id="2.130.10.130">
    <property type="entry name" value="Integrin alpha, N-terminal"/>
    <property type="match status" value="1"/>
</dbReference>
<dbReference type="InterPro" id="IPR028994">
    <property type="entry name" value="Integrin_alpha_N"/>
</dbReference>
<evidence type="ECO:0000256" key="11">
    <source>
        <dbReference type="ARBA" id="ARBA00023180"/>
    </source>
</evidence>
<keyword evidence="6 13" id="KW-0130">Cell adhesion</keyword>
<keyword evidence="11" id="KW-0325">Glycoprotein</keyword>
<dbReference type="PANTHER" id="PTHR23220:SF83">
    <property type="entry name" value="INTEGRIN ALPHA-PS3-RELATED"/>
    <property type="match status" value="1"/>
</dbReference>
<dbReference type="InterPro" id="IPR048285">
    <property type="entry name" value="Integrin_alpha_Ig-like_2"/>
</dbReference>
<evidence type="ECO:0000256" key="4">
    <source>
        <dbReference type="ARBA" id="ARBA00022729"/>
    </source>
</evidence>
<feature type="signal peptide" evidence="13">
    <location>
        <begin position="1"/>
        <end position="16"/>
    </location>
</feature>
<gene>
    <name evidence="15" type="ORF">ANN_10240</name>
</gene>
<keyword evidence="9" id="KW-0472">Membrane</keyword>
<keyword evidence="3" id="KW-0812">Transmembrane</keyword>
<feature type="repeat" description="FG-GAP" evidence="12">
    <location>
        <begin position="340"/>
        <end position="396"/>
    </location>
</feature>
<dbReference type="SMART" id="SM00191">
    <property type="entry name" value="Int_alpha"/>
    <property type="match status" value="4"/>
</dbReference>
<dbReference type="Gene3D" id="2.60.40.1510">
    <property type="entry name" value="ntegrin, alpha v. Chain A, domain 3"/>
    <property type="match status" value="1"/>
</dbReference>
<dbReference type="SUPFAM" id="SSF69318">
    <property type="entry name" value="Integrin alpha N-terminal domain"/>
    <property type="match status" value="1"/>
</dbReference>
<feature type="repeat" description="FG-GAP" evidence="12">
    <location>
        <begin position="399"/>
        <end position="470"/>
    </location>
</feature>
<name>A0ABQ8TNG8_PERAM</name>
<evidence type="ECO:0000313" key="15">
    <source>
        <dbReference type="EMBL" id="KAJ4448226.1"/>
    </source>
</evidence>
<evidence type="ECO:0000259" key="14">
    <source>
        <dbReference type="Pfam" id="PF20805"/>
    </source>
</evidence>
<comment type="caution">
    <text evidence="15">The sequence shown here is derived from an EMBL/GenBank/DDBJ whole genome shotgun (WGS) entry which is preliminary data.</text>
</comment>
<evidence type="ECO:0000256" key="7">
    <source>
        <dbReference type="ARBA" id="ARBA00022989"/>
    </source>
</evidence>
<evidence type="ECO:0000256" key="2">
    <source>
        <dbReference type="ARBA" id="ARBA00008054"/>
    </source>
</evidence>
<evidence type="ECO:0000256" key="5">
    <source>
        <dbReference type="ARBA" id="ARBA00022737"/>
    </source>
</evidence>
<dbReference type="EMBL" id="JAJSOF020000005">
    <property type="protein sequence ID" value="KAJ4448226.1"/>
    <property type="molecule type" value="Genomic_DNA"/>
</dbReference>
<dbReference type="InterPro" id="IPR013517">
    <property type="entry name" value="FG-GAP"/>
</dbReference>
<sequence length="861" mass="93703">MWLSLVFLHLVVHALGYNVSPRDAIVFQDPVSQPEGYFGFSVALQKHWLLVGAPRANSSHPDIAQPGVLYQCPLDGAASCSAQLLDAAGNDRNDTLQYQQHKDGAWVGGALDQLGSRIVVCGSRWTNYYYTKDNNTYVNGICYITNVNQSASQAEKMLPLLARINQTFMKTTYLYAFAQMGFSAHFVEGDGGLVLGAPGVLDWTGTLLRFDAGDFAHPTVPNPYKLELTQYGYLGYSLASGRFVNRIMYVSGAPRAGAAFQGRVYVLDVRNDALNVVATVSGSQTGEYFGAALAVADVNGDGLPDVLVGAPLYGTEKHWNRGRLVVHLAKQEKGKLSFTDSYYLDGPRRAGAQFGTAVAALGDLDKDGYEDFVVGAPYEDAGVIYVYHGSAHVLRQASQRIPSASVQQGLRGFGISFSRGVDVDDNGVTVLKTHAHVTDFAVGAYQSGHAVVLKTLPVVTCEATLSSSSGSIGLDTTGFNVTSCVACSSKFASSKLDMLDMILKLDNVYMRVLPRDINYTEALDGNRRHCREHKVRIERSLQAFQPIDMRLTYQLHTEPRKKKRFCSHCPVIDPRSHKAVIHQVSYVRGCNADDVCNPDLSISADFLNVTMPFTLGSRPGVNISIKVRNAGEPAFRAYVTVKLPPGVPPARVPEICGHTDGSLRCLLANPMIREARGVVILDVDLRDVASGTESLEFALDATSDGVEVTPADNSQRLELKLETRANLSLTGIPSREEVVHFKHNSTDFTHMYEVHNLGPSRLERVHLELQVPSLVELRHVHAGPEGIEVSCVRSDQSARLLVASNASQPGPRRWPADRVLNVTCLTSGVVCVTVNCSIGSPFESQTRSVVTLEMTATSEHL</sequence>
<feature type="non-terminal residue" evidence="15">
    <location>
        <position position="861"/>
    </location>
</feature>
<proteinExistence type="inferred from homology"/>
<dbReference type="InterPro" id="IPR013519">
    <property type="entry name" value="Int_alpha_beta-p"/>
</dbReference>
<keyword evidence="4 13" id="KW-0732">Signal</keyword>
<dbReference type="SUPFAM" id="SSF69179">
    <property type="entry name" value="Integrin domains"/>
    <property type="match status" value="3"/>
</dbReference>
<dbReference type="Proteomes" id="UP001148838">
    <property type="component" value="Unassembled WGS sequence"/>
</dbReference>
<keyword evidence="8 13" id="KW-0401">Integrin</keyword>
<evidence type="ECO:0000256" key="13">
    <source>
        <dbReference type="RuleBase" id="RU003762"/>
    </source>
</evidence>
<dbReference type="Gene3D" id="2.60.40.1460">
    <property type="entry name" value="Integrin domains. Chain A, domain 2"/>
    <property type="match status" value="1"/>
</dbReference>
<dbReference type="InterPro" id="IPR032695">
    <property type="entry name" value="Integrin_dom_sf"/>
</dbReference>
<accession>A0ABQ8TNG8</accession>
<dbReference type="PRINTS" id="PR01185">
    <property type="entry name" value="INTEGRINA"/>
</dbReference>
<dbReference type="InterPro" id="IPR000413">
    <property type="entry name" value="Integrin_alpha"/>
</dbReference>
<evidence type="ECO:0000256" key="10">
    <source>
        <dbReference type="ARBA" id="ARBA00023170"/>
    </source>
</evidence>
<feature type="chain" id="PRO_5045001059" description="Integrin alpha second immunoglobulin-like domain-containing protein" evidence="13">
    <location>
        <begin position="17"/>
        <end position="861"/>
    </location>
</feature>
<reference evidence="15 16" key="1">
    <citation type="journal article" date="2022" name="Allergy">
        <title>Genome assembly and annotation of Periplaneta americana reveal a comprehensive cockroach allergen profile.</title>
        <authorList>
            <person name="Wang L."/>
            <person name="Xiong Q."/>
            <person name="Saelim N."/>
            <person name="Wang L."/>
            <person name="Nong W."/>
            <person name="Wan A.T."/>
            <person name="Shi M."/>
            <person name="Liu X."/>
            <person name="Cao Q."/>
            <person name="Hui J.H.L."/>
            <person name="Sookrung N."/>
            <person name="Leung T.F."/>
            <person name="Tungtrongchitr A."/>
            <person name="Tsui S.K.W."/>
        </authorList>
    </citation>
    <scope>NUCLEOTIDE SEQUENCE [LARGE SCALE GENOMIC DNA]</scope>
    <source>
        <strain evidence="15">PWHHKU_190912</strain>
    </source>
</reference>
<keyword evidence="16" id="KW-1185">Reference proteome</keyword>
<comment type="subcellular location">
    <subcellularLocation>
        <location evidence="1 13">Membrane</location>
        <topology evidence="1 13">Single-pass type I membrane protein</topology>
    </subcellularLocation>
</comment>
<comment type="similarity">
    <text evidence="2 13">Belongs to the integrin alpha chain family.</text>
</comment>
<feature type="repeat" description="FG-GAP" evidence="12">
    <location>
        <begin position="24"/>
        <end position="81"/>
    </location>
</feature>
<keyword evidence="10 13" id="KW-0675">Receptor</keyword>
<dbReference type="PANTHER" id="PTHR23220">
    <property type="entry name" value="INTEGRIN ALPHA"/>
    <property type="match status" value="1"/>
</dbReference>
<dbReference type="Gene3D" id="2.60.40.1530">
    <property type="entry name" value="ntegrin, alpha v. Chain A, domain 4"/>
    <property type="match status" value="1"/>
</dbReference>
<organism evidence="15 16">
    <name type="scientific">Periplaneta americana</name>
    <name type="common">American cockroach</name>
    <name type="synonym">Blatta americana</name>
    <dbReference type="NCBI Taxonomy" id="6978"/>
    <lineage>
        <taxon>Eukaryota</taxon>
        <taxon>Metazoa</taxon>
        <taxon>Ecdysozoa</taxon>
        <taxon>Arthropoda</taxon>
        <taxon>Hexapoda</taxon>
        <taxon>Insecta</taxon>
        <taxon>Pterygota</taxon>
        <taxon>Neoptera</taxon>
        <taxon>Polyneoptera</taxon>
        <taxon>Dictyoptera</taxon>
        <taxon>Blattodea</taxon>
        <taxon>Blattoidea</taxon>
        <taxon>Blattidae</taxon>
        <taxon>Blattinae</taxon>
        <taxon>Periplaneta</taxon>
    </lineage>
</organism>
<dbReference type="Pfam" id="PF20805">
    <property type="entry name" value="Integrin_A_Ig_2"/>
    <property type="match status" value="1"/>
</dbReference>
<dbReference type="PROSITE" id="PS51470">
    <property type="entry name" value="FG_GAP"/>
    <property type="match status" value="5"/>
</dbReference>
<evidence type="ECO:0000256" key="9">
    <source>
        <dbReference type="ARBA" id="ARBA00023136"/>
    </source>
</evidence>
<keyword evidence="7" id="KW-1133">Transmembrane helix</keyword>
<evidence type="ECO:0000256" key="3">
    <source>
        <dbReference type="ARBA" id="ARBA00022692"/>
    </source>
</evidence>
<feature type="repeat" description="FG-GAP" evidence="12">
    <location>
        <begin position="275"/>
        <end position="335"/>
    </location>
</feature>
<protein>
    <recommendedName>
        <fullName evidence="14">Integrin alpha second immunoglobulin-like domain-containing protein</fullName>
    </recommendedName>
</protein>
<evidence type="ECO:0000256" key="12">
    <source>
        <dbReference type="PROSITE-ProRule" id="PRU00803"/>
    </source>
</evidence>
<evidence type="ECO:0000256" key="1">
    <source>
        <dbReference type="ARBA" id="ARBA00004479"/>
    </source>
</evidence>